<dbReference type="RefSeq" id="WP_137685691.1">
    <property type="nucleotide sequence ID" value="NC_017944.1"/>
</dbReference>
<evidence type="ECO:0000313" key="2">
    <source>
        <dbReference type="EMBL" id="QCQ76874.1"/>
    </source>
</evidence>
<dbReference type="Proteomes" id="UP000299011">
    <property type="component" value="Plasmid pHME505"/>
</dbReference>
<feature type="compositionally biased region" description="Polar residues" evidence="1">
    <location>
        <begin position="45"/>
        <end position="55"/>
    </location>
</feature>
<sequence length="211" mass="22981">MREDSDSSEQTRRRVLQMLGATGVGLGFTSGSAVAKGTPPEKNDTTIAQGTSGYTTSNKGTPDWFTIKDDGKWNVHDVKRTSDQGIITLGHGDCPGDSIEVSVDRAIPALSKTLNLGIHHCAGDLCDWGVEATLMGMTEDFGTTDDCNARLKTTHDFQVLKIDGYVEAHASWNNPLGMVDHWTIEIDAKWYDTSDGWQEHSIEARVDNPAV</sequence>
<name>A0A4P8PB28_HALMT</name>
<evidence type="ECO:0000256" key="1">
    <source>
        <dbReference type="SAM" id="MobiDB-lite"/>
    </source>
</evidence>
<feature type="region of interest" description="Disordered" evidence="1">
    <location>
        <begin position="31"/>
        <end position="55"/>
    </location>
</feature>
<keyword evidence="2" id="KW-0614">Plasmid</keyword>
<evidence type="ECO:0000313" key="3">
    <source>
        <dbReference type="Proteomes" id="UP000299011"/>
    </source>
</evidence>
<dbReference type="OrthoDB" id="384619at2157"/>
<proteinExistence type="predicted"/>
<protein>
    <submittedName>
        <fullName evidence="2">Uncharacterized protein</fullName>
    </submittedName>
</protein>
<dbReference type="EMBL" id="CP039140">
    <property type="protein sequence ID" value="QCQ76874.1"/>
    <property type="molecule type" value="Genomic_DNA"/>
</dbReference>
<dbReference type="PROSITE" id="PS51318">
    <property type="entry name" value="TAT"/>
    <property type="match status" value="1"/>
</dbReference>
<reference evidence="2 3" key="1">
    <citation type="submission" date="2019-04" db="EMBL/GenBank/DDBJ databases">
        <title>Methylomes of two halophilic Archaea, Haloarcula marismortui and Haloferax mediterranei.</title>
        <authorList>
            <person name="DasSarma S."/>
            <person name="DasSarma P."/>
            <person name="DasSarma S."/>
            <person name="Fomenkov A."/>
            <person name="Vincze T."/>
            <person name="Anton B.P."/>
            <person name="Roberts R.J."/>
        </authorList>
    </citation>
    <scope>NUCLEOTIDE SEQUENCE [LARGE SCALE GENOMIC DNA]</scope>
    <source>
        <strain evidence="3">ATCC 33500 / DSM 1411 / JCM 8866 / NBRC 14739 / NCIMB 2177 / R-4</strain>
        <plasmid evidence="2 3">pHME505</plasmid>
    </source>
</reference>
<dbReference type="AlphaFoldDB" id="A0A4P8PB28"/>
<dbReference type="GeneID" id="43882287"/>
<geneLocation type="plasmid" evidence="2 3">
    <name>pHME505</name>
</geneLocation>
<dbReference type="InterPro" id="IPR006311">
    <property type="entry name" value="TAT_signal"/>
</dbReference>
<gene>
    <name evidence="2" type="ORF">E6P09_16235</name>
</gene>
<accession>A0A4P8PB28</accession>
<organism evidence="2 3">
    <name type="scientific">Haloferax mediterranei (strain ATCC 33500 / DSM 1411 / JCM 8866 / NBRC 14739 / NCIMB 2177 / R-4)</name>
    <name type="common">Halobacterium mediterranei</name>
    <dbReference type="NCBI Taxonomy" id="523841"/>
    <lineage>
        <taxon>Archaea</taxon>
        <taxon>Methanobacteriati</taxon>
        <taxon>Methanobacteriota</taxon>
        <taxon>Stenosarchaea group</taxon>
        <taxon>Halobacteria</taxon>
        <taxon>Halobacteriales</taxon>
        <taxon>Haloferacaceae</taxon>
        <taxon>Haloferax</taxon>
    </lineage>
</organism>